<comment type="caution">
    <text evidence="4">The sequence shown here is derived from an EMBL/GenBank/DDBJ whole genome shotgun (WGS) entry which is preliminary data.</text>
</comment>
<keyword evidence="3" id="KW-0732">Signal</keyword>
<dbReference type="SUPFAM" id="SSF48208">
    <property type="entry name" value="Six-hairpin glycosidases"/>
    <property type="match status" value="1"/>
</dbReference>
<evidence type="ECO:0000256" key="3">
    <source>
        <dbReference type="SAM" id="SignalP"/>
    </source>
</evidence>
<dbReference type="PANTHER" id="PTHR41814:SF1">
    <property type="entry name" value="CELLULASE"/>
    <property type="match status" value="1"/>
</dbReference>
<evidence type="ECO:0000313" key="4">
    <source>
        <dbReference type="EMBL" id="KAK7471253.1"/>
    </source>
</evidence>
<evidence type="ECO:0008006" key="6">
    <source>
        <dbReference type="Google" id="ProtNLM"/>
    </source>
</evidence>
<feature type="signal peptide" evidence="3">
    <location>
        <begin position="1"/>
        <end position="16"/>
    </location>
</feature>
<evidence type="ECO:0000313" key="5">
    <source>
        <dbReference type="Proteomes" id="UP001498398"/>
    </source>
</evidence>
<feature type="region of interest" description="Disordered" evidence="2">
    <location>
        <begin position="70"/>
        <end position="91"/>
    </location>
</feature>
<proteinExistence type="predicted"/>
<dbReference type="InterPro" id="IPR008928">
    <property type="entry name" value="6-hairpin_glycosidase_sf"/>
</dbReference>
<reference evidence="4 5" key="1">
    <citation type="submission" date="2024-01" db="EMBL/GenBank/DDBJ databases">
        <title>A draft genome for the cacao thread blight pathogen Marasmiellus scandens.</title>
        <authorList>
            <person name="Baruah I.K."/>
            <person name="Leung J."/>
            <person name="Bukari Y."/>
            <person name="Amoako-Attah I."/>
            <person name="Meinhardt L.W."/>
            <person name="Bailey B.A."/>
            <person name="Cohen S.P."/>
        </authorList>
    </citation>
    <scope>NUCLEOTIDE SEQUENCE [LARGE SCALE GENOMIC DNA]</scope>
    <source>
        <strain evidence="4 5">GH-19</strain>
    </source>
</reference>
<dbReference type="Gene3D" id="1.50.10.10">
    <property type="match status" value="1"/>
</dbReference>
<dbReference type="Pfam" id="PF07470">
    <property type="entry name" value="Glyco_hydro_88"/>
    <property type="match status" value="1"/>
</dbReference>
<name>A0ABR1K2N4_9AGAR</name>
<dbReference type="InterPro" id="IPR010905">
    <property type="entry name" value="Glyco_hydro_88"/>
</dbReference>
<evidence type="ECO:0000256" key="1">
    <source>
        <dbReference type="ARBA" id="ARBA00022801"/>
    </source>
</evidence>
<organism evidence="4 5">
    <name type="scientific">Marasmiellus scandens</name>
    <dbReference type="NCBI Taxonomy" id="2682957"/>
    <lineage>
        <taxon>Eukaryota</taxon>
        <taxon>Fungi</taxon>
        <taxon>Dikarya</taxon>
        <taxon>Basidiomycota</taxon>
        <taxon>Agaricomycotina</taxon>
        <taxon>Agaricomycetes</taxon>
        <taxon>Agaricomycetidae</taxon>
        <taxon>Agaricales</taxon>
        <taxon>Marasmiineae</taxon>
        <taxon>Omphalotaceae</taxon>
        <taxon>Marasmiellus</taxon>
    </lineage>
</organism>
<feature type="chain" id="PRO_5046772950" description="Six-hairpin glycosidase" evidence="3">
    <location>
        <begin position="17"/>
        <end position="440"/>
    </location>
</feature>
<dbReference type="InterPro" id="IPR012341">
    <property type="entry name" value="6hp_glycosidase-like_sf"/>
</dbReference>
<dbReference type="PANTHER" id="PTHR41814">
    <property type="entry name" value="EXPRESSED PROTEIN"/>
    <property type="match status" value="1"/>
</dbReference>
<gene>
    <name evidence="4" type="ORF">VKT23_002661</name>
</gene>
<evidence type="ECO:0000256" key="2">
    <source>
        <dbReference type="SAM" id="MobiDB-lite"/>
    </source>
</evidence>
<accession>A0ABR1K2N4</accession>
<keyword evidence="5" id="KW-1185">Reference proteome</keyword>
<sequence>MRILLLFSLFFGLAFAQNLTEEQTQNVVQRLAEGAKQSWELGTRAQALLTHSNSRYSVYYTGDDLSTANDDSSRDGTFLPPPTSPSSSSSTVDLAGALGIASQVVGNRTRLNGNISGPQPLMKDGAAADPASIGVAVLLANWTGAPEPTNTSVSYAQAAQDQLRFLLEDVPRSSTGAISHRVAQVQLWSDFIYMVPPFLAYYGVLTDNTTLIGMAFDQISLYRDQLRDPDANGLWKHVLLGSGVDGEPGNDEGHWSTGNAWAASGMLRVLGTIQHSPYADDFQHQMVILEDWVYEIQNAMFGCLNSSTLIFTNYASDSSSFPDAASTALLASSVYRLALLRDVWHFLPTAERIRQNLFDSSSNHFTSDGWLTPVVNPHSYGVEGSESPEAQAFVLELQAAWGDWESAGRRGENGARSFKSANWGATLVGLVGVAIGMGVL</sequence>
<protein>
    <recommendedName>
        <fullName evidence="6">Six-hairpin glycosidase</fullName>
    </recommendedName>
</protein>
<keyword evidence="1" id="KW-0378">Hydrolase</keyword>
<dbReference type="EMBL" id="JBANRG010000002">
    <property type="protein sequence ID" value="KAK7471253.1"/>
    <property type="molecule type" value="Genomic_DNA"/>
</dbReference>
<dbReference type="Proteomes" id="UP001498398">
    <property type="component" value="Unassembled WGS sequence"/>
</dbReference>